<reference evidence="1" key="1">
    <citation type="submission" date="2016-12" db="EMBL/GenBank/DDBJ databases">
        <title>The genomes of Aspergillus section Nigri reveals drivers in fungal speciation.</title>
        <authorList>
            <consortium name="DOE Joint Genome Institute"/>
            <person name="Vesth T.C."/>
            <person name="Nybo J."/>
            <person name="Theobald S."/>
            <person name="Brandl J."/>
            <person name="Frisvad J.C."/>
            <person name="Nielsen K.F."/>
            <person name="Lyhne E.K."/>
            <person name="Kogle M.E."/>
            <person name="Kuo A."/>
            <person name="Riley R."/>
            <person name="Clum A."/>
            <person name="Nolan M."/>
            <person name="Lipzen A."/>
            <person name="Salamov A."/>
            <person name="Henrissat B."/>
            <person name="Wiebenga A."/>
            <person name="De Vries R.P."/>
            <person name="Grigoriev I.V."/>
            <person name="Mortensen U.H."/>
            <person name="Andersen M.R."/>
            <person name="Baker S.E."/>
        </authorList>
    </citation>
    <scope>NUCLEOTIDE SEQUENCE [LARGE SCALE GENOMIC DNA]</scope>
    <source>
        <strain evidence="1">CBS 113365</strain>
    </source>
</reference>
<name>A0A319BBN7_ASPVC</name>
<organism evidence="1 2">
    <name type="scientific">Aspergillus vadensis (strain CBS 113365 / IMI 142717 / IBT 24658)</name>
    <dbReference type="NCBI Taxonomy" id="1448311"/>
    <lineage>
        <taxon>Eukaryota</taxon>
        <taxon>Fungi</taxon>
        <taxon>Dikarya</taxon>
        <taxon>Ascomycota</taxon>
        <taxon>Pezizomycotina</taxon>
        <taxon>Eurotiomycetes</taxon>
        <taxon>Eurotiomycetidae</taxon>
        <taxon>Eurotiales</taxon>
        <taxon>Aspergillaceae</taxon>
        <taxon>Aspergillus</taxon>
        <taxon>Aspergillus subgen. Circumdati</taxon>
    </lineage>
</organism>
<dbReference type="GeneID" id="37213822"/>
<dbReference type="EMBL" id="KZ821651">
    <property type="protein sequence ID" value="PYH63603.1"/>
    <property type="molecule type" value="Genomic_DNA"/>
</dbReference>
<gene>
    <name evidence="1" type="ORF">BO88DRAFT_430259</name>
</gene>
<keyword evidence="2" id="KW-1185">Reference proteome</keyword>
<sequence>MVVVLSSLRPKLRPNAGRLRRGIDWDRVIADGESEIDEKQALDHRPQTRRPSGRPAAVCDMASFTLELFWLQLRPAKKCHFWRAASNLVLAMPLRSRVKLPMIDSFTFSALINTSLWLHRWGLQSETHPLAEFTIHMYQRPTKLFF</sequence>
<proteinExistence type="predicted"/>
<evidence type="ECO:0000313" key="2">
    <source>
        <dbReference type="Proteomes" id="UP000248405"/>
    </source>
</evidence>
<protein>
    <submittedName>
        <fullName evidence="1">Uncharacterized protein</fullName>
    </submittedName>
</protein>
<dbReference type="AlphaFoldDB" id="A0A319BBN7"/>
<dbReference type="RefSeq" id="XP_025557397.1">
    <property type="nucleotide sequence ID" value="XM_025709230.1"/>
</dbReference>
<evidence type="ECO:0000313" key="1">
    <source>
        <dbReference type="EMBL" id="PYH63603.1"/>
    </source>
</evidence>
<accession>A0A319BBN7</accession>
<dbReference type="Proteomes" id="UP000248405">
    <property type="component" value="Unassembled WGS sequence"/>
</dbReference>